<organism evidence="1 2">
    <name type="scientific">Pseudomonas mucidolens</name>
    <dbReference type="NCBI Taxonomy" id="46679"/>
    <lineage>
        <taxon>Bacteria</taxon>
        <taxon>Pseudomonadati</taxon>
        <taxon>Pseudomonadota</taxon>
        <taxon>Gammaproteobacteria</taxon>
        <taxon>Pseudomonadales</taxon>
        <taxon>Pseudomonadaceae</taxon>
        <taxon>Pseudomonas</taxon>
    </lineage>
</organism>
<evidence type="ECO:0000313" key="2">
    <source>
        <dbReference type="Proteomes" id="UP000198600"/>
    </source>
</evidence>
<dbReference type="OrthoDB" id="7032529at2"/>
<sequence length="62" mass="6516">MLAKNVNDNACILDKHGAFEFFASKLAPTVLAPKLSNLGAVQDGVLMRKSSNSVLTCCACST</sequence>
<reference evidence="2" key="1">
    <citation type="submission" date="2016-10" db="EMBL/GenBank/DDBJ databases">
        <authorList>
            <person name="Varghese N."/>
            <person name="Submissions S."/>
        </authorList>
    </citation>
    <scope>NUCLEOTIDE SEQUENCE [LARGE SCALE GENOMIC DNA]</scope>
    <source>
        <strain evidence="2">LMG 2223</strain>
    </source>
</reference>
<gene>
    <name evidence="1" type="ORF">SAMN05216202_2106</name>
</gene>
<dbReference type="Proteomes" id="UP000198600">
    <property type="component" value="Chromosome I"/>
</dbReference>
<protein>
    <submittedName>
        <fullName evidence="1">Uncharacterized protein</fullName>
    </submittedName>
</protein>
<keyword evidence="2" id="KW-1185">Reference proteome</keyword>
<proteinExistence type="predicted"/>
<accession>A0A1H2MPE6</accession>
<dbReference type="EMBL" id="LT629802">
    <property type="protein sequence ID" value="SDU94962.1"/>
    <property type="molecule type" value="Genomic_DNA"/>
</dbReference>
<evidence type="ECO:0000313" key="1">
    <source>
        <dbReference type="EMBL" id="SDU94962.1"/>
    </source>
</evidence>
<name>A0A1H2MPE6_9PSED</name>
<dbReference type="AlphaFoldDB" id="A0A1H2MPE6"/>